<dbReference type="GeneID" id="93582896"/>
<keyword evidence="2" id="KW-1185">Reference proteome</keyword>
<dbReference type="EMBL" id="SAEB01000001">
    <property type="protein sequence ID" value="RVD89583.1"/>
    <property type="molecule type" value="Genomic_DNA"/>
</dbReference>
<dbReference type="AlphaFoldDB" id="A0A437AE71"/>
<reference evidence="1 2" key="1">
    <citation type="submission" date="2019-01" db="EMBL/GenBank/DDBJ databases">
        <title>Intercellular communication is required for trap formation in the nematode-trapping fungus Duddingtonia flagrans.</title>
        <authorList>
            <person name="Youssar L."/>
            <person name="Wernet V."/>
            <person name="Hensel N."/>
            <person name="Hildebrandt H.-G."/>
            <person name="Fischer R."/>
        </authorList>
    </citation>
    <scope>NUCLEOTIDE SEQUENCE [LARGE SCALE GENOMIC DNA]</scope>
    <source>
        <strain evidence="1 2">CBS H-5679</strain>
    </source>
</reference>
<sequence>MPYFGRLGTLPPIPTRRTNRSASKFLRRTVTPTAALLLQVSAKKIKVLFIRKRDHRSYFQPSWLKPMHPRTIQSHHLELVIGVITAG</sequence>
<dbReference type="Proteomes" id="UP000283090">
    <property type="component" value="Unassembled WGS sequence"/>
</dbReference>
<comment type="caution">
    <text evidence="1">The sequence shown here is derived from an EMBL/GenBank/DDBJ whole genome shotgun (WGS) entry which is preliminary data.</text>
</comment>
<proteinExistence type="predicted"/>
<dbReference type="RefSeq" id="XP_067495127.1">
    <property type="nucleotide sequence ID" value="XM_067635169.1"/>
</dbReference>
<protein>
    <submittedName>
        <fullName evidence="1">Uncharacterized protein</fullName>
    </submittedName>
</protein>
<name>A0A437AE71_ARTFL</name>
<evidence type="ECO:0000313" key="1">
    <source>
        <dbReference type="EMBL" id="RVD89583.1"/>
    </source>
</evidence>
<dbReference type="VEuPathDB" id="FungiDB:DFL_000585"/>
<accession>A0A437AE71</accession>
<evidence type="ECO:0000313" key="2">
    <source>
        <dbReference type="Proteomes" id="UP000283090"/>
    </source>
</evidence>
<gene>
    <name evidence="1" type="ORF">DFL_000585</name>
</gene>
<organism evidence="1 2">
    <name type="scientific">Arthrobotrys flagrans</name>
    <name type="common">Nematode-trapping fungus</name>
    <name type="synonym">Trichothecium flagrans</name>
    <dbReference type="NCBI Taxonomy" id="97331"/>
    <lineage>
        <taxon>Eukaryota</taxon>
        <taxon>Fungi</taxon>
        <taxon>Dikarya</taxon>
        <taxon>Ascomycota</taxon>
        <taxon>Pezizomycotina</taxon>
        <taxon>Orbiliomycetes</taxon>
        <taxon>Orbiliales</taxon>
        <taxon>Orbiliaceae</taxon>
        <taxon>Arthrobotrys</taxon>
    </lineage>
</organism>